<evidence type="ECO:0000256" key="1">
    <source>
        <dbReference type="ARBA" id="ARBA00022741"/>
    </source>
</evidence>
<dbReference type="SUPFAM" id="SSF52540">
    <property type="entry name" value="P-loop containing nucleoside triphosphate hydrolases"/>
    <property type="match status" value="1"/>
</dbReference>
<dbReference type="InterPro" id="IPR029787">
    <property type="entry name" value="Nucleotide_cyclase"/>
</dbReference>
<dbReference type="Pfam" id="PF13191">
    <property type="entry name" value="AAA_16"/>
    <property type="match status" value="1"/>
</dbReference>
<evidence type="ECO:0000259" key="4">
    <source>
        <dbReference type="PROSITE" id="PS50125"/>
    </source>
</evidence>
<gene>
    <name evidence="5" type="primary">cyaA_2</name>
    <name evidence="5" type="ORF">ROA7745_03859</name>
</gene>
<dbReference type="GO" id="GO:0005524">
    <property type="term" value="F:ATP binding"/>
    <property type="evidence" value="ECO:0007669"/>
    <property type="project" value="UniProtKB-KW"/>
</dbReference>
<keyword evidence="2" id="KW-0067">ATP-binding</keyword>
<dbReference type="PANTHER" id="PTHR16305:SF28">
    <property type="entry name" value="GUANYLATE CYCLASE DOMAIN-CONTAINING PROTEIN"/>
    <property type="match status" value="1"/>
</dbReference>
<name>A0A1X7BWH9_9RHOB</name>
<dbReference type="GO" id="GO:0004016">
    <property type="term" value="F:adenylate cyclase activity"/>
    <property type="evidence" value="ECO:0007669"/>
    <property type="project" value="UniProtKB-EC"/>
</dbReference>
<dbReference type="Gene3D" id="3.30.70.1230">
    <property type="entry name" value="Nucleotide cyclase"/>
    <property type="match status" value="1"/>
</dbReference>
<dbReference type="InterPro" id="IPR027417">
    <property type="entry name" value="P-loop_NTPase"/>
</dbReference>
<dbReference type="Gene3D" id="1.10.150.50">
    <property type="entry name" value="Transcription Factor, Ets-1"/>
    <property type="match status" value="1"/>
</dbReference>
<keyword evidence="1" id="KW-0547">Nucleotide-binding</keyword>
<dbReference type="InterPro" id="IPR013761">
    <property type="entry name" value="SAM/pointed_sf"/>
</dbReference>
<dbReference type="GO" id="GO:0005737">
    <property type="term" value="C:cytoplasm"/>
    <property type="evidence" value="ECO:0007669"/>
    <property type="project" value="TreeGrafter"/>
</dbReference>
<dbReference type="InterPro" id="IPR001660">
    <property type="entry name" value="SAM"/>
</dbReference>
<reference evidence="5 6" key="1">
    <citation type="submission" date="2017-03" db="EMBL/GenBank/DDBJ databases">
        <authorList>
            <person name="Afonso C.L."/>
            <person name="Miller P.J."/>
            <person name="Scott M.A."/>
            <person name="Spackman E."/>
            <person name="Goraichik I."/>
            <person name="Dimitrov K.M."/>
            <person name="Suarez D.L."/>
            <person name="Swayne D.E."/>
        </authorList>
    </citation>
    <scope>NUCLEOTIDE SEQUENCE [LARGE SCALE GENOMIC DNA]</scope>
    <source>
        <strain evidence="5 6">CECT 7745</strain>
    </source>
</reference>
<dbReference type="CDD" id="cd07302">
    <property type="entry name" value="CHD"/>
    <property type="match status" value="1"/>
</dbReference>
<dbReference type="GO" id="GO:0009190">
    <property type="term" value="P:cyclic nucleotide biosynthetic process"/>
    <property type="evidence" value="ECO:0007669"/>
    <property type="project" value="InterPro"/>
</dbReference>
<feature type="domain" description="Guanylate cyclase" evidence="4">
    <location>
        <begin position="97"/>
        <end position="226"/>
    </location>
</feature>
<dbReference type="InterPro" id="IPR001054">
    <property type="entry name" value="A/G_cyclase"/>
</dbReference>
<dbReference type="AlphaFoldDB" id="A0A1X7BWH9"/>
<dbReference type="SUPFAM" id="SSF47769">
    <property type="entry name" value="SAM/Pointed domain"/>
    <property type="match status" value="1"/>
</dbReference>
<protein>
    <submittedName>
        <fullName evidence="5">Adenylate cyclase 1</fullName>
        <ecNumber evidence="5">4.6.1.1</ecNumber>
    </submittedName>
</protein>
<evidence type="ECO:0000313" key="6">
    <source>
        <dbReference type="Proteomes" id="UP000193224"/>
    </source>
</evidence>
<dbReference type="EMBL" id="FWXB01000019">
    <property type="protein sequence ID" value="SMC13997.1"/>
    <property type="molecule type" value="Genomic_DNA"/>
</dbReference>
<dbReference type="PANTHER" id="PTHR16305">
    <property type="entry name" value="TESTICULAR SOLUBLE ADENYLYL CYCLASE"/>
    <property type="match status" value="1"/>
</dbReference>
<feature type="domain" description="SAM" evidence="3">
    <location>
        <begin position="15"/>
        <end position="66"/>
    </location>
</feature>
<evidence type="ECO:0000256" key="2">
    <source>
        <dbReference type="ARBA" id="ARBA00022840"/>
    </source>
</evidence>
<dbReference type="Gene3D" id="1.25.40.10">
    <property type="entry name" value="Tetratricopeptide repeat domain"/>
    <property type="match status" value="1"/>
</dbReference>
<evidence type="ECO:0000313" key="5">
    <source>
        <dbReference type="EMBL" id="SMC13997.1"/>
    </source>
</evidence>
<dbReference type="SUPFAM" id="SSF55073">
    <property type="entry name" value="Nucleotide cyclase"/>
    <property type="match status" value="1"/>
</dbReference>
<keyword evidence="6" id="KW-1185">Reference proteome</keyword>
<dbReference type="RefSeq" id="WP_085801921.1">
    <property type="nucleotide sequence ID" value="NZ_FWXB01000019.1"/>
</dbReference>
<dbReference type="PROSITE" id="PS50105">
    <property type="entry name" value="SAM_DOMAIN"/>
    <property type="match status" value="1"/>
</dbReference>
<dbReference type="InterPro" id="IPR011990">
    <property type="entry name" value="TPR-like_helical_dom_sf"/>
</dbReference>
<dbReference type="PROSITE" id="PS50125">
    <property type="entry name" value="GUANYLATE_CYCLASE_2"/>
    <property type="match status" value="1"/>
</dbReference>
<proteinExistence type="predicted"/>
<keyword evidence="5" id="KW-0456">Lyase</keyword>
<dbReference type="Proteomes" id="UP000193224">
    <property type="component" value="Unassembled WGS sequence"/>
</dbReference>
<organism evidence="5 6">
    <name type="scientific">Roseovarius aestuarii</name>
    <dbReference type="NCBI Taxonomy" id="475083"/>
    <lineage>
        <taxon>Bacteria</taxon>
        <taxon>Pseudomonadati</taxon>
        <taxon>Pseudomonadota</taxon>
        <taxon>Alphaproteobacteria</taxon>
        <taxon>Rhodobacterales</taxon>
        <taxon>Roseobacteraceae</taxon>
        <taxon>Roseovarius</taxon>
    </lineage>
</organism>
<dbReference type="Pfam" id="PF00211">
    <property type="entry name" value="Guanylate_cyc"/>
    <property type="match status" value="1"/>
</dbReference>
<dbReference type="Pfam" id="PF00536">
    <property type="entry name" value="SAM_1"/>
    <property type="match status" value="1"/>
</dbReference>
<sequence>MASIRKNSLTFRRISPHRSIGRWLTRHGLETYEPLFRANEIDIDVAHSITEADLVEMGLSIGARRKLGSAIAELRGDPLTDRSPEAEPFPFERRQLTVFFCDLVGSTEMSQRMDPESFQKLCYEFLSTTRRYLDAFGGYTQQYQGDGVLACFGWPVGYGDQVARSIRAGLAIVKACNALKKPDGEPLSIRIGIATGLTVVGEMADECARLSGFMAGLTPNLAARLQELAESNQFLIDATTKAEIEELFDLEYLGFHRPKGLSAEVPVWRVIGETSATVGEQTAGTCKPAPLIGRPGECASVLSAWRDAREGQGQALVVSGDAGIGKTRLVQELGDLIDGEEHSIIRMSCLRDHIHSSLFPIAALFGIGERENPLGSSSSSAASQRLHGRGLDPAIAAIDAELSALFDPALSTSNRGETIPEERLANVTTLFLDYVASVSTHASLLILIEDIQWIDDTTLKLIDNLLVRISVLPILVLMTSRLPLHSMLRDEDRIRHIAITALHPRDCSALVRYSDPQGRLTETEIDAIVHRSDGFPLFAKELARSTIEAKSECTLDAGALQGAVDVPNSLRASLVSRIDRLGPAKRFLQACAAVGRTFTLDLVREILDDVGPDIGEVLSRSIDAGLISRHGTPANTTYIFTHALLQEVIYETLLISHRHELHRRIASTLLSGSQAFAEAHPEIVAQHFERAEIFDEAIEYYFRASMKSVRRHAHFEASCSSKRALDLLARTGKASSAHALDLWVLYGQSSFAIFGYGASQTRDAFETCRALMQETGSTKNADVIIRGLIACLFNRAEFKRALDIAEEYMERTLTQEILTPQDVFNAHRSVVGIYNALGRFRDADRHGRIALATLAEVKVEGGVRDLMSNRLLNTRAQLAISTWHGGNASDAERLSDKVIQEGNASASVHNRFIAMVYGGCIPQLLLGHRERLRYCASEVVSMSEGHRAPSFRAVGLGFLGGAHVQYGEIDRGRASLQLAFRLAKEQEQYIFTPIYHLFLAEADFAEERWDQTIATCDQGLSVSERTKEQWFDVHLRILKAEALNRGGWSSTLVLKNLELAANQAAEQQSSGLKHLVSRVEQLLRLRTNC</sequence>
<dbReference type="SMART" id="SM00454">
    <property type="entry name" value="SAM"/>
    <property type="match status" value="1"/>
</dbReference>
<dbReference type="SMART" id="SM00044">
    <property type="entry name" value="CYCc"/>
    <property type="match status" value="1"/>
</dbReference>
<dbReference type="OrthoDB" id="341967at2"/>
<evidence type="ECO:0000259" key="3">
    <source>
        <dbReference type="PROSITE" id="PS50105"/>
    </source>
</evidence>
<dbReference type="InterPro" id="IPR041664">
    <property type="entry name" value="AAA_16"/>
</dbReference>
<dbReference type="EC" id="4.6.1.1" evidence="5"/>
<dbReference type="GO" id="GO:0035556">
    <property type="term" value="P:intracellular signal transduction"/>
    <property type="evidence" value="ECO:0007669"/>
    <property type="project" value="InterPro"/>
</dbReference>
<accession>A0A1X7BWH9</accession>